<protein>
    <submittedName>
        <fullName evidence="1">Uncharacterized protein</fullName>
    </submittedName>
</protein>
<organism evidence="1 2">
    <name type="scientific">Irpex rosettiformis</name>
    <dbReference type="NCBI Taxonomy" id="378272"/>
    <lineage>
        <taxon>Eukaryota</taxon>
        <taxon>Fungi</taxon>
        <taxon>Dikarya</taxon>
        <taxon>Basidiomycota</taxon>
        <taxon>Agaricomycotina</taxon>
        <taxon>Agaricomycetes</taxon>
        <taxon>Polyporales</taxon>
        <taxon>Irpicaceae</taxon>
        <taxon>Irpex</taxon>
    </lineage>
</organism>
<gene>
    <name evidence="1" type="ORF">BDY19DRAFT_991944</name>
</gene>
<dbReference type="EMBL" id="MU274907">
    <property type="protein sequence ID" value="KAI0090499.1"/>
    <property type="molecule type" value="Genomic_DNA"/>
</dbReference>
<comment type="caution">
    <text evidence="1">The sequence shown here is derived from an EMBL/GenBank/DDBJ whole genome shotgun (WGS) entry which is preliminary data.</text>
</comment>
<name>A0ACB8U8D7_9APHY</name>
<evidence type="ECO:0000313" key="2">
    <source>
        <dbReference type="Proteomes" id="UP001055072"/>
    </source>
</evidence>
<reference evidence="1" key="1">
    <citation type="journal article" date="2021" name="Environ. Microbiol.">
        <title>Gene family expansions and transcriptome signatures uncover fungal adaptations to wood decay.</title>
        <authorList>
            <person name="Hage H."/>
            <person name="Miyauchi S."/>
            <person name="Viragh M."/>
            <person name="Drula E."/>
            <person name="Min B."/>
            <person name="Chaduli D."/>
            <person name="Navarro D."/>
            <person name="Favel A."/>
            <person name="Norest M."/>
            <person name="Lesage-Meessen L."/>
            <person name="Balint B."/>
            <person name="Merenyi Z."/>
            <person name="de Eugenio L."/>
            <person name="Morin E."/>
            <person name="Martinez A.T."/>
            <person name="Baldrian P."/>
            <person name="Stursova M."/>
            <person name="Martinez M.J."/>
            <person name="Novotny C."/>
            <person name="Magnuson J.K."/>
            <person name="Spatafora J.W."/>
            <person name="Maurice S."/>
            <person name="Pangilinan J."/>
            <person name="Andreopoulos W."/>
            <person name="LaButti K."/>
            <person name="Hundley H."/>
            <person name="Na H."/>
            <person name="Kuo A."/>
            <person name="Barry K."/>
            <person name="Lipzen A."/>
            <person name="Henrissat B."/>
            <person name="Riley R."/>
            <person name="Ahrendt S."/>
            <person name="Nagy L.G."/>
            <person name="Grigoriev I.V."/>
            <person name="Martin F."/>
            <person name="Rosso M.N."/>
        </authorList>
    </citation>
    <scope>NUCLEOTIDE SEQUENCE</scope>
    <source>
        <strain evidence="1">CBS 384.51</strain>
    </source>
</reference>
<accession>A0ACB8U8D7</accession>
<keyword evidence="2" id="KW-1185">Reference proteome</keyword>
<dbReference type="Proteomes" id="UP001055072">
    <property type="component" value="Unassembled WGS sequence"/>
</dbReference>
<sequence>MDRTGSLGANVHPLEHAVRITFDSSPATAKVVQAHATFKRTVLVPDEHGYLPKKLYQPQFWLMKLTVPKGLPLQKGTDVHNVKLKPDGRQFGSDGCKDALKEISSISLESCHYAWLEDPEVVISHRWSCSRYPPWVTTTHLLRRVCKDFTSRFVYHSSTTHEHNAWSWSGEPEALLSTDSIKIVQLYVSYSLQSVMVVLANHPGHLVRDIGEDSMITAIGERMKDLRGWVYDRRFGEVS</sequence>
<evidence type="ECO:0000313" key="1">
    <source>
        <dbReference type="EMBL" id="KAI0090499.1"/>
    </source>
</evidence>
<proteinExistence type="predicted"/>